<name>A0A2I2L5D8_9VIRU</name>
<dbReference type="RefSeq" id="YP_009449064.1">
    <property type="nucleotide sequence ID" value="NC_036594.1"/>
</dbReference>
<dbReference type="KEGG" id="vg:35382692"/>
<gene>
    <name evidence="1" type="ORF">ORPV_858</name>
</gene>
<proteinExistence type="predicted"/>
<organism evidence="1">
    <name type="scientific">Orpheovirus IHUMI-LCC2</name>
    <dbReference type="NCBI Taxonomy" id="2023057"/>
    <lineage>
        <taxon>Viruses</taxon>
        <taxon>Varidnaviria</taxon>
        <taxon>Bamfordvirae</taxon>
        <taxon>Nucleocytoviricota</taxon>
        <taxon>Megaviricetes</taxon>
        <taxon>Pimascovirales</taxon>
        <taxon>Ocovirineae</taxon>
        <taxon>Orpheoviridae</taxon>
        <taxon>Alphaorpheovirus</taxon>
        <taxon>Alphaorpheovirus massiliense</taxon>
    </lineage>
</organism>
<evidence type="ECO:0000313" key="2">
    <source>
        <dbReference type="Proteomes" id="UP000236316"/>
    </source>
</evidence>
<reference evidence="1" key="1">
    <citation type="submission" date="2017-08" db="EMBL/GenBank/DDBJ databases">
        <authorList>
            <consortium name="Urmite Genomes"/>
        </authorList>
    </citation>
    <scope>NUCLEOTIDE SEQUENCE [LARGE SCALE GENOMIC DNA]</scope>
    <source>
        <strain evidence="1">IHUMI-LCC2</strain>
    </source>
</reference>
<accession>A0A2I2L5D8</accession>
<protein>
    <submittedName>
        <fullName evidence="1">Uncharacterized protein</fullName>
    </submittedName>
</protein>
<evidence type="ECO:0000313" key="1">
    <source>
        <dbReference type="EMBL" id="SNW62762.1"/>
    </source>
</evidence>
<keyword evidence="2" id="KW-1185">Reference proteome</keyword>
<dbReference type="GeneID" id="35382692"/>
<sequence>MANIISEKYLFPTLPKELNDLVIRQDPENIPVLCEISRTNKNLSKSSICTDILRTWYGEKGVTIFNSLNMEQLTKLSNYIFPTKQFILSVVDHDQLQLIIKRAYDLNYKKEFFIDMLDICNREIANNTSKDIRLKGGRIIGTWYVIAKTFIEELGINYNRVDVIPLNPNVLNKISRYNPNDLCLYIERGGRQLEEYYNIFLLLDAIGQSGYPRFYFSKILPYLLDVPKIMQVPDDEYDDEYYEDEEDISVAEDRRLHELLKFVYEGELQEVHNTIMGLQQRTKYLYTVYTQRNNYDRRFAGYLSNRTQFSDPSIYAILMNDVELFKYTRYFMRNKEEYNKSLDAILSLNIKGGNYLLSQEYNFKSWYSSIRNDVPSIYMVMSFLDKLSDKTNKILTYDPLNAGKFSKKTGNLDINVNDIVALFTLAYFVMPEDFQPLIDLIKEKLKFL</sequence>
<dbReference type="Proteomes" id="UP000236316">
    <property type="component" value="Segment"/>
</dbReference>
<dbReference type="EMBL" id="LT906555">
    <property type="protein sequence ID" value="SNW62762.1"/>
    <property type="molecule type" value="Genomic_DNA"/>
</dbReference>